<organism evidence="3 4">
    <name type="scientific">Moorena producens 3L</name>
    <dbReference type="NCBI Taxonomy" id="489825"/>
    <lineage>
        <taxon>Bacteria</taxon>
        <taxon>Bacillati</taxon>
        <taxon>Cyanobacteriota</taxon>
        <taxon>Cyanophyceae</taxon>
        <taxon>Coleofasciculales</taxon>
        <taxon>Coleofasciculaceae</taxon>
        <taxon>Moorena</taxon>
    </lineage>
</organism>
<proteinExistence type="predicted"/>
<keyword evidence="1" id="KW-1133">Transmembrane helix</keyword>
<keyword evidence="1" id="KW-0472">Membrane</keyword>
<dbReference type="SUPFAM" id="SSF53098">
    <property type="entry name" value="Ribonuclease H-like"/>
    <property type="match status" value="1"/>
</dbReference>
<keyword evidence="1" id="KW-0812">Transmembrane</keyword>
<sequence length="365" mass="42596">MEKTTTFNETLMNQVNLLVQTLKPDLKWHGARLSFLALFLIALFRVKTVNFTQLATGFMGTAKTSSNYKRLQRFFRDFELDYYAVAKLIVSMMEIPEPWVLSLDRTQWQFGHKIFNILTLGIVHQGVAFPLLWWMLDKKGNSDTGERIELSEEFIELFCQHQIAYLAADREFLGNQWLQYLLSQPMMPFRIRIRHSDSLGDGHTTLSARVVFAHLQIGQSQRLKTSRCLWGHWVDVEALRLEDNSLLVVVAPPKSPPDLLSDYAHRWGIETLFGIFKSRGFNLEDTHLLDSERLSRLVALLTIALCWAFRTGQWLSQCQPITIKKHGRKAKSIFRCGFDYLRRLFFNFTQFDCEFRHSLRFLSCT</sequence>
<dbReference type="Pfam" id="PF01609">
    <property type="entry name" value="DDE_Tnp_1"/>
    <property type="match status" value="1"/>
</dbReference>
<feature type="transmembrane region" description="Helical" evidence="1">
    <location>
        <begin position="114"/>
        <end position="136"/>
    </location>
</feature>
<evidence type="ECO:0000259" key="2">
    <source>
        <dbReference type="Pfam" id="PF01609"/>
    </source>
</evidence>
<dbReference type="InterPro" id="IPR012337">
    <property type="entry name" value="RNaseH-like_sf"/>
</dbReference>
<keyword evidence="4" id="KW-1185">Reference proteome</keyword>
<gene>
    <name evidence="3" type="ORF">LYNGBM3L_68250</name>
</gene>
<dbReference type="HOGENOM" id="CLU_058184_2_0_3"/>
<feature type="domain" description="Transposase IS4-like" evidence="2">
    <location>
        <begin position="161"/>
        <end position="307"/>
    </location>
</feature>
<evidence type="ECO:0000256" key="1">
    <source>
        <dbReference type="SAM" id="Phobius"/>
    </source>
</evidence>
<evidence type="ECO:0000313" key="4">
    <source>
        <dbReference type="Proteomes" id="UP000003959"/>
    </source>
</evidence>
<dbReference type="GO" id="GO:0006313">
    <property type="term" value="P:DNA transposition"/>
    <property type="evidence" value="ECO:0007669"/>
    <property type="project" value="InterPro"/>
</dbReference>
<protein>
    <submittedName>
        <fullName evidence="3">DDE domain transposase</fullName>
    </submittedName>
</protein>
<dbReference type="GO" id="GO:0004803">
    <property type="term" value="F:transposase activity"/>
    <property type="evidence" value="ECO:0007669"/>
    <property type="project" value="InterPro"/>
</dbReference>
<dbReference type="NCBIfam" id="NF033591">
    <property type="entry name" value="transpos_IS4_2"/>
    <property type="match status" value="1"/>
</dbReference>
<dbReference type="GO" id="GO:0003677">
    <property type="term" value="F:DNA binding"/>
    <property type="evidence" value="ECO:0007669"/>
    <property type="project" value="InterPro"/>
</dbReference>
<dbReference type="eggNOG" id="COG3385">
    <property type="taxonomic scope" value="Bacteria"/>
</dbReference>
<evidence type="ECO:0000313" key="3">
    <source>
        <dbReference type="EMBL" id="EGJ28905.1"/>
    </source>
</evidence>
<accession>F4Y2R1</accession>
<name>F4Y2R1_9CYAN</name>
<feature type="transmembrane region" description="Helical" evidence="1">
    <location>
        <begin position="26"/>
        <end position="44"/>
    </location>
</feature>
<dbReference type="AlphaFoldDB" id="F4Y2R1"/>
<dbReference type="EMBL" id="GL890971">
    <property type="protein sequence ID" value="EGJ28905.1"/>
    <property type="molecule type" value="Genomic_DNA"/>
</dbReference>
<reference evidence="4" key="1">
    <citation type="journal article" date="2011" name="Proc. Natl. Acad. Sci. U.S.A.">
        <title>Genomic insights into the physiology and ecology of the marine filamentous cyanobacterium Lyngbya majuscula.</title>
        <authorList>
            <person name="Jones A.C."/>
            <person name="Monroe E.A."/>
            <person name="Podell S."/>
            <person name="Hess W.R."/>
            <person name="Klages S."/>
            <person name="Esquenazi E."/>
            <person name="Niessen S."/>
            <person name="Hoover H."/>
            <person name="Rothmann M."/>
            <person name="Lasken R.S."/>
            <person name="Yates J.R.III."/>
            <person name="Reinhardt R."/>
            <person name="Kube M."/>
            <person name="Burkart M.D."/>
            <person name="Allen E.E."/>
            <person name="Dorrestein P.C."/>
            <person name="Gerwick W.H."/>
            <person name="Gerwick L."/>
        </authorList>
    </citation>
    <scope>NUCLEOTIDE SEQUENCE [LARGE SCALE GENOMIC DNA]</scope>
    <source>
        <strain evidence="4">3L</strain>
    </source>
</reference>
<dbReference type="Proteomes" id="UP000003959">
    <property type="component" value="Unassembled WGS sequence"/>
</dbReference>
<dbReference type="InterPro" id="IPR047658">
    <property type="entry name" value="IS4-like_transpos"/>
</dbReference>
<dbReference type="InterPro" id="IPR002559">
    <property type="entry name" value="Transposase_11"/>
</dbReference>